<dbReference type="GeneID" id="24921817"/>
<name>D8MAU6_BLAHO</name>
<dbReference type="RefSeq" id="XP_012899233.1">
    <property type="nucleotide sequence ID" value="XM_013043779.1"/>
</dbReference>
<keyword evidence="3" id="KW-1185">Reference proteome</keyword>
<gene>
    <name evidence="2" type="ORF">GSBLH_T00004816001</name>
</gene>
<evidence type="ECO:0000313" key="3">
    <source>
        <dbReference type="Proteomes" id="UP000008312"/>
    </source>
</evidence>
<reference evidence="2" key="1">
    <citation type="submission" date="2010-02" db="EMBL/GenBank/DDBJ databases">
        <title>Sequencing and annotation of the Blastocystis hominis genome.</title>
        <authorList>
            <person name="Wincker P."/>
        </authorList>
    </citation>
    <scope>NUCLEOTIDE SEQUENCE</scope>
    <source>
        <strain evidence="2">Singapore isolate B</strain>
    </source>
</reference>
<dbReference type="AlphaFoldDB" id="D8MAU6"/>
<feature type="compositionally biased region" description="Basic and acidic residues" evidence="1">
    <location>
        <begin position="32"/>
        <end position="51"/>
    </location>
</feature>
<organism evidence="2">
    <name type="scientific">Blastocystis hominis</name>
    <dbReference type="NCBI Taxonomy" id="12968"/>
    <lineage>
        <taxon>Eukaryota</taxon>
        <taxon>Sar</taxon>
        <taxon>Stramenopiles</taxon>
        <taxon>Bigyra</taxon>
        <taxon>Opalozoa</taxon>
        <taxon>Opalinata</taxon>
        <taxon>Blastocystidae</taxon>
        <taxon>Blastocystis</taxon>
    </lineage>
</organism>
<dbReference type="EMBL" id="FN668690">
    <property type="protein sequence ID" value="CBK25185.2"/>
    <property type="molecule type" value="Genomic_DNA"/>
</dbReference>
<sequence length="51" mass="5836">MAGVSALVERIEAMMEMMTEPPVQRTENAGRNQREEMSLEERISAAEQRIK</sequence>
<evidence type="ECO:0000313" key="2">
    <source>
        <dbReference type="EMBL" id="CBK25185.2"/>
    </source>
</evidence>
<proteinExistence type="predicted"/>
<dbReference type="InParanoid" id="D8MAU6"/>
<dbReference type="Proteomes" id="UP000008312">
    <property type="component" value="Unassembled WGS sequence"/>
</dbReference>
<evidence type="ECO:0000256" key="1">
    <source>
        <dbReference type="SAM" id="MobiDB-lite"/>
    </source>
</evidence>
<protein>
    <submittedName>
        <fullName evidence="2">Uncharacterized protein</fullName>
    </submittedName>
</protein>
<feature type="region of interest" description="Disordered" evidence="1">
    <location>
        <begin position="22"/>
        <end position="51"/>
    </location>
</feature>
<accession>D8MAU6</accession>